<dbReference type="PANTHER" id="PTHR43176:SF3">
    <property type="entry name" value="3-HYDROXYISOBUTYRYL-COA HYDROLASE, MITOCHONDRIAL"/>
    <property type="match status" value="1"/>
</dbReference>
<accession>A0A917CWQ9</accession>
<dbReference type="CDD" id="cd06558">
    <property type="entry name" value="crotonase-like"/>
    <property type="match status" value="1"/>
</dbReference>
<evidence type="ECO:0000256" key="2">
    <source>
        <dbReference type="ARBA" id="ARBA00011915"/>
    </source>
</evidence>
<comment type="caution">
    <text evidence="5">The sequence shown here is derived from an EMBL/GenBank/DDBJ whole genome shotgun (WGS) entry which is preliminary data.</text>
</comment>
<dbReference type="Pfam" id="PF16113">
    <property type="entry name" value="ECH_2"/>
    <property type="match status" value="1"/>
</dbReference>
<dbReference type="Gene3D" id="3.90.226.10">
    <property type="entry name" value="2-enoyl-CoA Hydratase, Chain A, domain 1"/>
    <property type="match status" value="1"/>
</dbReference>
<evidence type="ECO:0000313" key="6">
    <source>
        <dbReference type="Proteomes" id="UP000654257"/>
    </source>
</evidence>
<dbReference type="PANTHER" id="PTHR43176">
    <property type="entry name" value="3-HYDROXYISOBUTYRYL-COA HYDROLASE-RELATED"/>
    <property type="match status" value="1"/>
</dbReference>
<reference evidence="5" key="2">
    <citation type="submission" date="2020-09" db="EMBL/GenBank/DDBJ databases">
        <authorList>
            <person name="Sun Q."/>
            <person name="Sedlacek I."/>
        </authorList>
    </citation>
    <scope>NUCLEOTIDE SEQUENCE</scope>
    <source>
        <strain evidence="5">CCM 7905</strain>
    </source>
</reference>
<dbReference type="Proteomes" id="UP000654257">
    <property type="component" value="Unassembled WGS sequence"/>
</dbReference>
<feature type="domain" description="Enoyl-CoA hydratase/isomerase" evidence="4">
    <location>
        <begin position="12"/>
        <end position="332"/>
    </location>
</feature>
<sequence>MTDVVFDVSDGVGTILLNRPKAINALTHDMVREIDAQLIEWESDSAVRVVLLKGAGDRGLCAGGDIVSIYEDARSGGRASADFWRDEYVMNSRIGRYPKPFVAIMDGIVMGGGVGIAAHASVRVVTERSKVGMPEVGIGFVPDVGGTWLLARSPGQTGVHVALTTARMSAADAIATGFADHLVPSELLEEFEKALRTGSVDDAVSGFARTPDDSALMAQREWIDDLYAGDDASDIVNRLRESGIDEAVDAANAVESKSPTSVSVTLRSIRQAERTSSLETVLNQEYRISVACLSSPDLVEGIRAQVIDKDRSPSWAPATLAEVTSGDVDRFFASLGDAELDLAEPDQQ</sequence>
<dbReference type="GO" id="GO:0006574">
    <property type="term" value="P:L-valine catabolic process"/>
    <property type="evidence" value="ECO:0007669"/>
    <property type="project" value="TreeGrafter"/>
</dbReference>
<dbReference type="EMBL" id="BMCU01000001">
    <property type="protein sequence ID" value="GGG00954.1"/>
    <property type="molecule type" value="Genomic_DNA"/>
</dbReference>
<dbReference type="AlphaFoldDB" id="A0A917CWQ9"/>
<gene>
    <name evidence="5" type="ORF">GCM10007304_13590</name>
</gene>
<evidence type="ECO:0000313" key="5">
    <source>
        <dbReference type="EMBL" id="GGG00954.1"/>
    </source>
</evidence>
<keyword evidence="3" id="KW-0378">Hydrolase</keyword>
<name>A0A917CWQ9_9NOCA</name>
<keyword evidence="6" id="KW-1185">Reference proteome</keyword>
<dbReference type="EC" id="3.1.2.4" evidence="2"/>
<evidence type="ECO:0000256" key="1">
    <source>
        <dbReference type="ARBA" id="ARBA00001709"/>
    </source>
</evidence>
<comment type="catalytic activity">
    <reaction evidence="1">
        <text>3-hydroxy-2-methylpropanoyl-CoA + H2O = 3-hydroxy-2-methylpropanoate + CoA + H(+)</text>
        <dbReference type="Rhea" id="RHEA:20888"/>
        <dbReference type="ChEBI" id="CHEBI:11805"/>
        <dbReference type="ChEBI" id="CHEBI:15377"/>
        <dbReference type="ChEBI" id="CHEBI:15378"/>
        <dbReference type="ChEBI" id="CHEBI:57287"/>
        <dbReference type="ChEBI" id="CHEBI:57340"/>
        <dbReference type="EC" id="3.1.2.4"/>
    </reaction>
</comment>
<evidence type="ECO:0000256" key="3">
    <source>
        <dbReference type="ARBA" id="ARBA00022801"/>
    </source>
</evidence>
<evidence type="ECO:0000259" key="4">
    <source>
        <dbReference type="Pfam" id="PF16113"/>
    </source>
</evidence>
<organism evidence="5 6">
    <name type="scientific">Rhodococcoides trifolii</name>
    <dbReference type="NCBI Taxonomy" id="908250"/>
    <lineage>
        <taxon>Bacteria</taxon>
        <taxon>Bacillati</taxon>
        <taxon>Actinomycetota</taxon>
        <taxon>Actinomycetes</taxon>
        <taxon>Mycobacteriales</taxon>
        <taxon>Nocardiaceae</taxon>
        <taxon>Rhodococcoides</taxon>
    </lineage>
</organism>
<dbReference type="RefSeq" id="WP_188543862.1">
    <property type="nucleotide sequence ID" value="NZ_BMCU01000001.1"/>
</dbReference>
<proteinExistence type="predicted"/>
<dbReference type="NCBIfam" id="NF004127">
    <property type="entry name" value="PRK05617.1"/>
    <property type="match status" value="1"/>
</dbReference>
<reference evidence="5" key="1">
    <citation type="journal article" date="2014" name="Int. J. Syst. Evol. Microbiol.">
        <title>Complete genome sequence of Corynebacterium casei LMG S-19264T (=DSM 44701T), isolated from a smear-ripened cheese.</title>
        <authorList>
            <consortium name="US DOE Joint Genome Institute (JGI-PGF)"/>
            <person name="Walter F."/>
            <person name="Albersmeier A."/>
            <person name="Kalinowski J."/>
            <person name="Ruckert C."/>
        </authorList>
    </citation>
    <scope>NUCLEOTIDE SEQUENCE</scope>
    <source>
        <strain evidence="5">CCM 7905</strain>
    </source>
</reference>
<dbReference type="GO" id="GO:0003860">
    <property type="term" value="F:3-hydroxyisobutyryl-CoA hydrolase activity"/>
    <property type="evidence" value="ECO:0007669"/>
    <property type="project" value="UniProtKB-EC"/>
</dbReference>
<dbReference type="SUPFAM" id="SSF52096">
    <property type="entry name" value="ClpP/crotonase"/>
    <property type="match status" value="1"/>
</dbReference>
<protein>
    <recommendedName>
        <fullName evidence="2">3-hydroxyisobutyryl-CoA hydrolase</fullName>
        <ecNumber evidence="2">3.1.2.4</ecNumber>
    </recommendedName>
</protein>
<dbReference type="InterPro" id="IPR032259">
    <property type="entry name" value="HIBYL-CoA-H"/>
</dbReference>
<dbReference type="InterPro" id="IPR029045">
    <property type="entry name" value="ClpP/crotonase-like_dom_sf"/>
</dbReference>
<dbReference type="GO" id="GO:0005829">
    <property type="term" value="C:cytosol"/>
    <property type="evidence" value="ECO:0007669"/>
    <property type="project" value="TreeGrafter"/>
</dbReference>
<dbReference type="InterPro" id="IPR045004">
    <property type="entry name" value="ECH_dom"/>
</dbReference>